<protein>
    <recommendedName>
        <fullName evidence="3">NAD-dependent epimerase/dehydratase domain-containing protein</fullName>
    </recommendedName>
</protein>
<dbReference type="PANTHER" id="PTHR10366:SF564">
    <property type="entry name" value="STEROL-4-ALPHA-CARBOXYLATE 3-DEHYDROGENASE, DECARBOXYLATING"/>
    <property type="match status" value="1"/>
</dbReference>
<dbReference type="PANTHER" id="PTHR10366">
    <property type="entry name" value="NAD DEPENDENT EPIMERASE/DEHYDRATASE"/>
    <property type="match status" value="1"/>
</dbReference>
<gene>
    <name evidence="4" type="ORF">BDP27DRAFT_1415968</name>
</gene>
<dbReference type="OrthoDB" id="2735536at2759"/>
<dbReference type="AlphaFoldDB" id="A0A9P5PXT2"/>
<dbReference type="CDD" id="cd05227">
    <property type="entry name" value="AR_SDR_e"/>
    <property type="match status" value="1"/>
</dbReference>
<evidence type="ECO:0000256" key="2">
    <source>
        <dbReference type="ARBA" id="ARBA00023445"/>
    </source>
</evidence>
<dbReference type="Pfam" id="PF01370">
    <property type="entry name" value="Epimerase"/>
    <property type="match status" value="1"/>
</dbReference>
<dbReference type="InterPro" id="IPR050425">
    <property type="entry name" value="NAD(P)_dehydrat-like"/>
</dbReference>
<comment type="similarity">
    <text evidence="2">Belongs to the NAD(P)-dependent epimerase/dehydratase family. Dihydroflavonol-4-reductase subfamily.</text>
</comment>
<keyword evidence="1" id="KW-0560">Oxidoreductase</keyword>
<feature type="domain" description="NAD-dependent epimerase/dehydratase" evidence="3">
    <location>
        <begin position="10"/>
        <end position="270"/>
    </location>
</feature>
<reference evidence="4" key="1">
    <citation type="submission" date="2020-11" db="EMBL/GenBank/DDBJ databases">
        <authorList>
            <consortium name="DOE Joint Genome Institute"/>
            <person name="Ahrendt S."/>
            <person name="Riley R."/>
            <person name="Andreopoulos W."/>
            <person name="Labutti K."/>
            <person name="Pangilinan J."/>
            <person name="Ruiz-Duenas F.J."/>
            <person name="Barrasa J.M."/>
            <person name="Sanchez-Garcia M."/>
            <person name="Camarero S."/>
            <person name="Miyauchi S."/>
            <person name="Serrano A."/>
            <person name="Linde D."/>
            <person name="Babiker R."/>
            <person name="Drula E."/>
            <person name="Ayuso-Fernandez I."/>
            <person name="Pacheco R."/>
            <person name="Padilla G."/>
            <person name="Ferreira P."/>
            <person name="Barriuso J."/>
            <person name="Kellner H."/>
            <person name="Castanera R."/>
            <person name="Alfaro M."/>
            <person name="Ramirez L."/>
            <person name="Pisabarro A.G."/>
            <person name="Kuo A."/>
            <person name="Tritt A."/>
            <person name="Lipzen A."/>
            <person name="He G."/>
            <person name="Yan M."/>
            <person name="Ng V."/>
            <person name="Cullen D."/>
            <person name="Martin F."/>
            <person name="Rosso M.-N."/>
            <person name="Henrissat B."/>
            <person name="Hibbett D."/>
            <person name="Martinez A.T."/>
            <person name="Grigoriev I.V."/>
        </authorList>
    </citation>
    <scope>NUCLEOTIDE SEQUENCE</scope>
    <source>
        <strain evidence="4">AH 40177</strain>
    </source>
</reference>
<evidence type="ECO:0000313" key="5">
    <source>
        <dbReference type="Proteomes" id="UP000772434"/>
    </source>
</evidence>
<organism evidence="4 5">
    <name type="scientific">Rhodocollybia butyracea</name>
    <dbReference type="NCBI Taxonomy" id="206335"/>
    <lineage>
        <taxon>Eukaryota</taxon>
        <taxon>Fungi</taxon>
        <taxon>Dikarya</taxon>
        <taxon>Basidiomycota</taxon>
        <taxon>Agaricomycotina</taxon>
        <taxon>Agaricomycetes</taxon>
        <taxon>Agaricomycetidae</taxon>
        <taxon>Agaricales</taxon>
        <taxon>Marasmiineae</taxon>
        <taxon>Omphalotaceae</taxon>
        <taxon>Rhodocollybia</taxon>
    </lineage>
</organism>
<comment type="caution">
    <text evidence="4">The sequence shown here is derived from an EMBL/GenBank/DDBJ whole genome shotgun (WGS) entry which is preliminary data.</text>
</comment>
<dbReference type="InterPro" id="IPR001509">
    <property type="entry name" value="Epimerase_deHydtase"/>
</dbReference>
<accession>A0A9P5PXT2</accession>
<sequence length="355" mass="39288">MPTVAHGSKVLVTGANGYIAAWIVRNLLEKGYDVRGTVRTQEKGNRLKEIYEKFGYGDRFEFCIVSDIVKDGAFDEAVKGVDAIEHTASPVTFSTELEPQELIRPAVLGTVSILKSALYHGRDVQRIVFTSSCGAVLSVHPEPRIFNESNWNDQAVEMSERDGKNAAPITKYRASKVLAERAAWKFLEENKASINWDLVVINPPFVFGPVIHDVSTVSALNLSTGQFYSFVVAPGEKAPQVLRTNGNSWVDVRDVAEAHVAALQKEEAANERLIVSAGSVVWQDWLDIAYSIAPTHLPSHTNLPRGVPLSDSTGGDVMYQINYDTSKADRILGIKYRTKEETLKDTFADYEARGW</sequence>
<evidence type="ECO:0000256" key="1">
    <source>
        <dbReference type="ARBA" id="ARBA00023002"/>
    </source>
</evidence>
<dbReference type="EMBL" id="JADNRY010000012">
    <property type="protein sequence ID" value="KAF9074549.1"/>
    <property type="molecule type" value="Genomic_DNA"/>
</dbReference>
<dbReference type="Gene3D" id="3.40.50.720">
    <property type="entry name" value="NAD(P)-binding Rossmann-like Domain"/>
    <property type="match status" value="1"/>
</dbReference>
<proteinExistence type="inferred from homology"/>
<evidence type="ECO:0000313" key="4">
    <source>
        <dbReference type="EMBL" id="KAF9074549.1"/>
    </source>
</evidence>
<dbReference type="InterPro" id="IPR036291">
    <property type="entry name" value="NAD(P)-bd_dom_sf"/>
</dbReference>
<dbReference type="SUPFAM" id="SSF51735">
    <property type="entry name" value="NAD(P)-binding Rossmann-fold domains"/>
    <property type="match status" value="1"/>
</dbReference>
<dbReference type="GO" id="GO:0016616">
    <property type="term" value="F:oxidoreductase activity, acting on the CH-OH group of donors, NAD or NADP as acceptor"/>
    <property type="evidence" value="ECO:0007669"/>
    <property type="project" value="TreeGrafter"/>
</dbReference>
<evidence type="ECO:0000259" key="3">
    <source>
        <dbReference type="Pfam" id="PF01370"/>
    </source>
</evidence>
<dbReference type="Proteomes" id="UP000772434">
    <property type="component" value="Unassembled WGS sequence"/>
</dbReference>
<keyword evidence="5" id="KW-1185">Reference proteome</keyword>
<name>A0A9P5PXT2_9AGAR</name>